<reference evidence="2" key="1">
    <citation type="journal article" date="2019" name="Int. J. Syst. Evol. Microbiol.">
        <title>The Global Catalogue of Microorganisms (GCM) 10K type strain sequencing project: providing services to taxonomists for standard genome sequencing and annotation.</title>
        <authorList>
            <consortium name="The Broad Institute Genomics Platform"/>
            <consortium name="The Broad Institute Genome Sequencing Center for Infectious Disease"/>
            <person name="Wu L."/>
            <person name="Ma J."/>
        </authorList>
    </citation>
    <scope>NUCLEOTIDE SEQUENCE [LARGE SCALE GENOMIC DNA]</scope>
    <source>
        <strain evidence="2">JCM 31486</strain>
    </source>
</reference>
<keyword evidence="2" id="KW-1185">Reference proteome</keyword>
<feature type="non-terminal residue" evidence="1">
    <location>
        <position position="185"/>
    </location>
</feature>
<dbReference type="Gene3D" id="3.40.50.1000">
    <property type="entry name" value="HAD superfamily/HAD-like"/>
    <property type="match status" value="1"/>
</dbReference>
<accession>A0ABW3MPW3</accession>
<gene>
    <name evidence="1" type="ORF">ACFQ1S_44630</name>
</gene>
<name>A0ABW3MPW3_9PSEU</name>
<comment type="caution">
    <text evidence="1">The sequence shown here is derived from an EMBL/GenBank/DDBJ whole genome shotgun (WGS) entry which is preliminary data.</text>
</comment>
<sequence length="185" mass="19788">SAGVVVIDLDPLLGTGISVVDPRFEVYAHAHLSDAVQVAYARELGHLVRARTGKAKKVLALDLDETLWGGVLGDDGVEGIEVAGGRRGDAFHRFQRVVKQVQSQGVLLAAVSKNDQENVIAALRDHPEMALRDTDFAQIAANWQPKPGNLAAVVRSLNLGIDSVVFADDNPAERALVAQELPEVT</sequence>
<dbReference type="InterPro" id="IPR010033">
    <property type="entry name" value="HAD_SF_ppase_IIIC"/>
</dbReference>
<dbReference type="SUPFAM" id="SSF56784">
    <property type="entry name" value="HAD-like"/>
    <property type="match status" value="1"/>
</dbReference>
<evidence type="ECO:0000313" key="1">
    <source>
        <dbReference type="EMBL" id="MFD1052168.1"/>
    </source>
</evidence>
<dbReference type="EMBL" id="JBHTIS010004185">
    <property type="protein sequence ID" value="MFD1052168.1"/>
    <property type="molecule type" value="Genomic_DNA"/>
</dbReference>
<dbReference type="NCBIfam" id="TIGR01681">
    <property type="entry name" value="HAD-SF-IIIC"/>
    <property type="match status" value="1"/>
</dbReference>
<proteinExistence type="predicted"/>
<organism evidence="1 2">
    <name type="scientific">Kibdelosporangium lantanae</name>
    <dbReference type="NCBI Taxonomy" id="1497396"/>
    <lineage>
        <taxon>Bacteria</taxon>
        <taxon>Bacillati</taxon>
        <taxon>Actinomycetota</taxon>
        <taxon>Actinomycetes</taxon>
        <taxon>Pseudonocardiales</taxon>
        <taxon>Pseudonocardiaceae</taxon>
        <taxon>Kibdelosporangium</taxon>
    </lineage>
</organism>
<feature type="non-terminal residue" evidence="1">
    <location>
        <position position="1"/>
    </location>
</feature>
<dbReference type="InterPro" id="IPR036412">
    <property type="entry name" value="HAD-like_sf"/>
</dbReference>
<dbReference type="Proteomes" id="UP001597045">
    <property type="component" value="Unassembled WGS sequence"/>
</dbReference>
<protein>
    <submittedName>
        <fullName evidence="1">HAD-IIIC family phosphatase</fullName>
    </submittedName>
</protein>
<evidence type="ECO:0000313" key="2">
    <source>
        <dbReference type="Proteomes" id="UP001597045"/>
    </source>
</evidence>
<dbReference type="InterPro" id="IPR023214">
    <property type="entry name" value="HAD_sf"/>
</dbReference>